<dbReference type="EMBL" id="JBHRTB010000010">
    <property type="protein sequence ID" value="MFC3144515.1"/>
    <property type="molecule type" value="Genomic_DNA"/>
</dbReference>
<accession>A0ABV7GX28</accession>
<dbReference type="RefSeq" id="WP_275633782.1">
    <property type="nucleotide sequence ID" value="NZ_JARGYD010000006.1"/>
</dbReference>
<dbReference type="Gene3D" id="3.40.50.720">
    <property type="entry name" value="NAD(P)-binding Rossmann-like Domain"/>
    <property type="match status" value="1"/>
</dbReference>
<gene>
    <name evidence="1" type="ORF">ACFOGP_17450</name>
</gene>
<dbReference type="PRINTS" id="PR00081">
    <property type="entry name" value="GDHRDH"/>
</dbReference>
<organism evidence="1 2">
    <name type="scientific">Psychromarinibacter halotolerans</name>
    <dbReference type="NCBI Taxonomy" id="1775175"/>
    <lineage>
        <taxon>Bacteria</taxon>
        <taxon>Pseudomonadati</taxon>
        <taxon>Pseudomonadota</taxon>
        <taxon>Alphaproteobacteria</taxon>
        <taxon>Rhodobacterales</taxon>
        <taxon>Paracoccaceae</taxon>
        <taxon>Psychromarinibacter</taxon>
    </lineage>
</organism>
<keyword evidence="2" id="KW-1185">Reference proteome</keyword>
<proteinExistence type="predicted"/>
<dbReference type="PANTHER" id="PTHR45458">
    <property type="entry name" value="SHORT-CHAIN DEHYDROGENASE/REDUCTASE SDR"/>
    <property type="match status" value="1"/>
</dbReference>
<dbReference type="InterPro" id="IPR052184">
    <property type="entry name" value="SDR_enzymes"/>
</dbReference>
<comment type="caution">
    <text evidence="1">The sequence shown here is derived from an EMBL/GenBank/DDBJ whole genome shotgun (WGS) entry which is preliminary data.</text>
</comment>
<dbReference type="InterPro" id="IPR036291">
    <property type="entry name" value="NAD(P)-bd_dom_sf"/>
</dbReference>
<dbReference type="InterPro" id="IPR002347">
    <property type="entry name" value="SDR_fam"/>
</dbReference>
<dbReference type="Proteomes" id="UP001595632">
    <property type="component" value="Unassembled WGS sequence"/>
</dbReference>
<dbReference type="PANTHER" id="PTHR45458:SF1">
    <property type="entry name" value="SHORT CHAIN DEHYDROGENASE"/>
    <property type="match status" value="1"/>
</dbReference>
<dbReference type="CDD" id="cd05325">
    <property type="entry name" value="carb_red_sniffer_like_SDR_c"/>
    <property type="match status" value="1"/>
</dbReference>
<sequence length="227" mass="25069">MPTVLITGANRGIGLEFARQYAAEGWEVLAANRTPFKPMDIVDLGPGTRELRYDGLNEASVADVAARLKGHAIDVAIMNAGYGDDQQLAPEEIHEAHWQRMMLTNTWAPFRLATLIEENLKAGEKKTLVEISSLAASNGTYTGKRQFVYRASKAALNQLWRSLAAEWKPWGCICLALRPGLVQTRMTDYAGELLPEESVTQLRQVIANATPEQSGMHINYDGATVPW</sequence>
<evidence type="ECO:0000313" key="2">
    <source>
        <dbReference type="Proteomes" id="UP001595632"/>
    </source>
</evidence>
<reference evidence="2" key="1">
    <citation type="journal article" date="2019" name="Int. J. Syst. Evol. Microbiol.">
        <title>The Global Catalogue of Microorganisms (GCM) 10K type strain sequencing project: providing services to taxonomists for standard genome sequencing and annotation.</title>
        <authorList>
            <consortium name="The Broad Institute Genomics Platform"/>
            <consortium name="The Broad Institute Genome Sequencing Center for Infectious Disease"/>
            <person name="Wu L."/>
            <person name="Ma J."/>
        </authorList>
    </citation>
    <scope>NUCLEOTIDE SEQUENCE [LARGE SCALE GENOMIC DNA]</scope>
    <source>
        <strain evidence="2">KCTC 52366</strain>
    </source>
</reference>
<dbReference type="Pfam" id="PF00106">
    <property type="entry name" value="adh_short"/>
    <property type="match status" value="1"/>
</dbReference>
<dbReference type="SUPFAM" id="SSF51735">
    <property type="entry name" value="NAD(P)-binding Rossmann-fold domains"/>
    <property type="match status" value="1"/>
</dbReference>
<name>A0ABV7GX28_9RHOB</name>
<evidence type="ECO:0000313" key="1">
    <source>
        <dbReference type="EMBL" id="MFC3144515.1"/>
    </source>
</evidence>
<protein>
    <submittedName>
        <fullName evidence="1">SDR family oxidoreductase</fullName>
    </submittedName>
</protein>